<dbReference type="RefSeq" id="WP_090660786.1">
    <property type="nucleotide sequence ID" value="NZ_FOIA01000032.1"/>
</dbReference>
<accession>A0A1I0F2F4</accession>
<dbReference type="EMBL" id="FOIA01000032">
    <property type="protein sequence ID" value="SET51374.1"/>
    <property type="molecule type" value="Genomic_DNA"/>
</dbReference>
<gene>
    <name evidence="1" type="ORF">SAMN05216326_1324</name>
</gene>
<evidence type="ECO:0000313" key="2">
    <source>
        <dbReference type="Proteomes" id="UP000199345"/>
    </source>
</evidence>
<dbReference type="AlphaFoldDB" id="A0A1I0F2F4"/>
<proteinExistence type="predicted"/>
<reference evidence="2" key="1">
    <citation type="submission" date="2016-10" db="EMBL/GenBank/DDBJ databases">
        <authorList>
            <person name="Varghese N."/>
            <person name="Submissions S."/>
        </authorList>
    </citation>
    <scope>NUCLEOTIDE SEQUENCE [LARGE SCALE GENOMIC DNA]</scope>
    <source>
        <strain evidence="2">Nm71</strain>
    </source>
</reference>
<organism evidence="1 2">
    <name type="scientific">Nitrosomonas marina</name>
    <dbReference type="NCBI Taxonomy" id="917"/>
    <lineage>
        <taxon>Bacteria</taxon>
        <taxon>Pseudomonadati</taxon>
        <taxon>Pseudomonadota</taxon>
        <taxon>Betaproteobacteria</taxon>
        <taxon>Nitrosomonadales</taxon>
        <taxon>Nitrosomonadaceae</taxon>
        <taxon>Nitrosomonas</taxon>
    </lineage>
</organism>
<dbReference type="Proteomes" id="UP000199345">
    <property type="component" value="Unassembled WGS sequence"/>
</dbReference>
<evidence type="ECO:0000313" key="1">
    <source>
        <dbReference type="EMBL" id="SET51374.1"/>
    </source>
</evidence>
<keyword evidence="2" id="KW-1185">Reference proteome</keyword>
<name>A0A1I0F2F4_9PROT</name>
<sequence length="132" mass="14281">MAAFIAENLARDPDSKVDSKEAAKLVLQDISDLHTQGGDFIKEKIKSFFTNEYSTEQSDQKGEFAEALTKVAGENNLVVSAGEFGLLFAFFANKPDAKTIDSQPVLSVADLTLMFKDKKTSAGLGCLGKNKI</sequence>
<protein>
    <submittedName>
        <fullName evidence="1">Uncharacterized protein</fullName>
    </submittedName>
</protein>